<evidence type="ECO:0000313" key="2">
    <source>
        <dbReference type="Proteomes" id="UP000001292"/>
    </source>
</evidence>
<dbReference type="OMA" id="LANQCAP"/>
<dbReference type="Proteomes" id="UP000001292">
    <property type="component" value="Unassembled WGS sequence"/>
</dbReference>
<organism evidence="2">
    <name type="scientific">Drosophila sechellia</name>
    <name type="common">Fruit fly</name>
    <dbReference type="NCBI Taxonomy" id="7238"/>
    <lineage>
        <taxon>Eukaryota</taxon>
        <taxon>Metazoa</taxon>
        <taxon>Ecdysozoa</taxon>
        <taxon>Arthropoda</taxon>
        <taxon>Hexapoda</taxon>
        <taxon>Insecta</taxon>
        <taxon>Pterygota</taxon>
        <taxon>Neoptera</taxon>
        <taxon>Endopterygota</taxon>
        <taxon>Diptera</taxon>
        <taxon>Brachycera</taxon>
        <taxon>Muscomorpha</taxon>
        <taxon>Ephydroidea</taxon>
        <taxon>Drosophilidae</taxon>
        <taxon>Drosophila</taxon>
        <taxon>Sophophora</taxon>
    </lineage>
</organism>
<dbReference type="EMBL" id="CH480820">
    <property type="protein sequence ID" value="EDW54651.1"/>
    <property type="molecule type" value="Genomic_DNA"/>
</dbReference>
<accession>B4I294</accession>
<protein>
    <submittedName>
        <fullName evidence="1">GM17866</fullName>
    </submittedName>
</protein>
<keyword evidence="2" id="KW-1185">Reference proteome</keyword>
<name>B4I294_DROSE</name>
<sequence>MPTPEIHPSTTTTTLPSSLLANQCAPSAGFCGYYPPLCCFHVHILIHIQSHPPPPPIPPSPSFRPIHTWPATSAAVFSSFYLSPNILQLDDTRYPRGGEKKEYTSRNNH</sequence>
<proteinExistence type="predicted"/>
<evidence type="ECO:0000313" key="1">
    <source>
        <dbReference type="EMBL" id="EDW54651.1"/>
    </source>
</evidence>
<gene>
    <name evidence="1" type="primary">Dsec\GM17866</name>
    <name evidence="1" type="ORF">Dsec_GM17866</name>
</gene>
<dbReference type="AlphaFoldDB" id="B4I294"/>
<reference evidence="1 2" key="1">
    <citation type="journal article" date="2007" name="Nature">
        <title>Evolution of genes and genomes on the Drosophila phylogeny.</title>
        <authorList>
            <consortium name="Drosophila 12 Genomes Consortium"/>
            <person name="Clark A.G."/>
            <person name="Eisen M.B."/>
            <person name="Smith D.R."/>
            <person name="Bergman C.M."/>
            <person name="Oliver B."/>
            <person name="Markow T.A."/>
            <person name="Kaufman T.C."/>
            <person name="Kellis M."/>
            <person name="Gelbart W."/>
            <person name="Iyer V.N."/>
            <person name="Pollard D.A."/>
            <person name="Sackton T.B."/>
            <person name="Larracuente A.M."/>
            <person name="Singh N.D."/>
            <person name="Abad J.P."/>
            <person name="Abt D.N."/>
            <person name="Adryan B."/>
            <person name="Aguade M."/>
            <person name="Akashi H."/>
            <person name="Anderson W.W."/>
            <person name="Aquadro C.F."/>
            <person name="Ardell D.H."/>
            <person name="Arguello R."/>
            <person name="Artieri C.G."/>
            <person name="Barbash D.A."/>
            <person name="Barker D."/>
            <person name="Barsanti P."/>
            <person name="Batterham P."/>
            <person name="Batzoglou S."/>
            <person name="Begun D."/>
            <person name="Bhutkar A."/>
            <person name="Blanco E."/>
            <person name="Bosak S.A."/>
            <person name="Bradley R.K."/>
            <person name="Brand A.D."/>
            <person name="Brent M.R."/>
            <person name="Brooks A.N."/>
            <person name="Brown R.H."/>
            <person name="Butlin R.K."/>
            <person name="Caggese C."/>
            <person name="Calvi B.R."/>
            <person name="Bernardo de Carvalho A."/>
            <person name="Caspi A."/>
            <person name="Castrezana S."/>
            <person name="Celniker S.E."/>
            <person name="Chang J.L."/>
            <person name="Chapple C."/>
            <person name="Chatterji S."/>
            <person name="Chinwalla A."/>
            <person name="Civetta A."/>
            <person name="Clifton S.W."/>
            <person name="Comeron J.M."/>
            <person name="Costello J.C."/>
            <person name="Coyne J.A."/>
            <person name="Daub J."/>
            <person name="David R.G."/>
            <person name="Delcher A.L."/>
            <person name="Delehaunty K."/>
            <person name="Do C.B."/>
            <person name="Ebling H."/>
            <person name="Edwards K."/>
            <person name="Eickbush T."/>
            <person name="Evans J.D."/>
            <person name="Filipski A."/>
            <person name="Findeiss S."/>
            <person name="Freyhult E."/>
            <person name="Fulton L."/>
            <person name="Fulton R."/>
            <person name="Garcia A.C."/>
            <person name="Gardiner A."/>
            <person name="Garfield D.A."/>
            <person name="Garvin B.E."/>
            <person name="Gibson G."/>
            <person name="Gilbert D."/>
            <person name="Gnerre S."/>
            <person name="Godfrey J."/>
            <person name="Good R."/>
            <person name="Gotea V."/>
            <person name="Gravely B."/>
            <person name="Greenberg A.J."/>
            <person name="Griffiths-Jones S."/>
            <person name="Gross S."/>
            <person name="Guigo R."/>
            <person name="Gustafson E.A."/>
            <person name="Haerty W."/>
            <person name="Hahn M.W."/>
            <person name="Halligan D.L."/>
            <person name="Halpern A.L."/>
            <person name="Halter G.M."/>
            <person name="Han M.V."/>
            <person name="Heger A."/>
            <person name="Hillier L."/>
            <person name="Hinrichs A.S."/>
            <person name="Holmes I."/>
            <person name="Hoskins R.A."/>
            <person name="Hubisz M.J."/>
            <person name="Hultmark D."/>
            <person name="Huntley M.A."/>
            <person name="Jaffe D.B."/>
            <person name="Jagadeeshan S."/>
            <person name="Jeck W.R."/>
            <person name="Johnson J."/>
            <person name="Jones C.D."/>
            <person name="Jordan W.C."/>
            <person name="Karpen G.H."/>
            <person name="Kataoka E."/>
            <person name="Keightley P.D."/>
            <person name="Kheradpour P."/>
            <person name="Kirkness E.F."/>
            <person name="Koerich L.B."/>
            <person name="Kristiansen K."/>
            <person name="Kudrna D."/>
            <person name="Kulathinal R.J."/>
            <person name="Kumar S."/>
            <person name="Kwok R."/>
            <person name="Lander E."/>
            <person name="Langley C.H."/>
            <person name="Lapoint R."/>
            <person name="Lazzaro B.P."/>
            <person name="Lee S.J."/>
            <person name="Levesque L."/>
            <person name="Li R."/>
            <person name="Lin C.F."/>
            <person name="Lin M.F."/>
            <person name="Lindblad-Toh K."/>
            <person name="Llopart A."/>
            <person name="Long M."/>
            <person name="Low L."/>
            <person name="Lozovsky E."/>
            <person name="Lu J."/>
            <person name="Luo M."/>
            <person name="Machado C.A."/>
            <person name="Makalowski W."/>
            <person name="Marzo M."/>
            <person name="Matsuda M."/>
            <person name="Matzkin L."/>
            <person name="McAllister B."/>
            <person name="McBride C.S."/>
            <person name="McKernan B."/>
            <person name="McKernan K."/>
            <person name="Mendez-Lago M."/>
            <person name="Minx P."/>
            <person name="Mollenhauer M.U."/>
            <person name="Montooth K."/>
            <person name="Mount S.M."/>
            <person name="Mu X."/>
            <person name="Myers E."/>
            <person name="Negre B."/>
            <person name="Newfeld S."/>
            <person name="Nielsen R."/>
            <person name="Noor M.A."/>
            <person name="O'Grady P."/>
            <person name="Pachter L."/>
            <person name="Papaceit M."/>
            <person name="Parisi M.J."/>
            <person name="Parisi M."/>
            <person name="Parts L."/>
            <person name="Pedersen J.S."/>
            <person name="Pesole G."/>
            <person name="Phillippy A.M."/>
            <person name="Ponting C.P."/>
            <person name="Pop M."/>
            <person name="Porcelli D."/>
            <person name="Powell J.R."/>
            <person name="Prohaska S."/>
            <person name="Pruitt K."/>
            <person name="Puig M."/>
            <person name="Quesneville H."/>
            <person name="Ram K.R."/>
            <person name="Rand D."/>
            <person name="Rasmussen M.D."/>
            <person name="Reed L.K."/>
            <person name="Reenan R."/>
            <person name="Reily A."/>
            <person name="Remington K.A."/>
            <person name="Rieger T.T."/>
            <person name="Ritchie M.G."/>
            <person name="Robin C."/>
            <person name="Rogers Y.H."/>
            <person name="Rohde C."/>
            <person name="Rozas J."/>
            <person name="Rubenfield M.J."/>
            <person name="Ruiz A."/>
            <person name="Russo S."/>
            <person name="Salzberg S.L."/>
            <person name="Sanchez-Gracia A."/>
            <person name="Saranga D.J."/>
            <person name="Sato H."/>
            <person name="Schaeffer S.W."/>
            <person name="Schatz M.C."/>
            <person name="Schlenke T."/>
            <person name="Schwartz R."/>
            <person name="Segarra C."/>
            <person name="Singh R.S."/>
            <person name="Sirot L."/>
            <person name="Sirota M."/>
            <person name="Sisneros N.B."/>
            <person name="Smith C.D."/>
            <person name="Smith T.F."/>
            <person name="Spieth J."/>
            <person name="Stage D.E."/>
            <person name="Stark A."/>
            <person name="Stephan W."/>
            <person name="Strausberg R.L."/>
            <person name="Strempel S."/>
            <person name="Sturgill D."/>
            <person name="Sutton G."/>
            <person name="Sutton G.G."/>
            <person name="Tao W."/>
            <person name="Teichmann S."/>
            <person name="Tobari Y.N."/>
            <person name="Tomimura Y."/>
            <person name="Tsolas J.M."/>
            <person name="Valente V.L."/>
            <person name="Venter E."/>
            <person name="Venter J.C."/>
            <person name="Vicario S."/>
            <person name="Vieira F.G."/>
            <person name="Vilella A.J."/>
            <person name="Villasante A."/>
            <person name="Walenz B."/>
            <person name="Wang J."/>
            <person name="Wasserman M."/>
            <person name="Watts T."/>
            <person name="Wilson D."/>
            <person name="Wilson R.K."/>
            <person name="Wing R.A."/>
            <person name="Wolfner M.F."/>
            <person name="Wong A."/>
            <person name="Wong G.K."/>
            <person name="Wu C.I."/>
            <person name="Wu G."/>
            <person name="Yamamoto D."/>
            <person name="Yang H.P."/>
            <person name="Yang S.P."/>
            <person name="Yorke J.A."/>
            <person name="Yoshida K."/>
            <person name="Zdobnov E."/>
            <person name="Zhang P."/>
            <person name="Zhang Y."/>
            <person name="Zimin A.V."/>
            <person name="Baldwin J."/>
            <person name="Abdouelleil A."/>
            <person name="Abdulkadir J."/>
            <person name="Abebe A."/>
            <person name="Abera B."/>
            <person name="Abreu J."/>
            <person name="Acer S.C."/>
            <person name="Aftuck L."/>
            <person name="Alexander A."/>
            <person name="An P."/>
            <person name="Anderson E."/>
            <person name="Anderson S."/>
            <person name="Arachi H."/>
            <person name="Azer M."/>
            <person name="Bachantsang P."/>
            <person name="Barry A."/>
            <person name="Bayul T."/>
            <person name="Berlin A."/>
            <person name="Bessette D."/>
            <person name="Bloom T."/>
            <person name="Blye J."/>
            <person name="Boguslavskiy L."/>
            <person name="Bonnet C."/>
            <person name="Boukhgalter B."/>
            <person name="Bourzgui I."/>
            <person name="Brown A."/>
            <person name="Cahill P."/>
            <person name="Channer S."/>
            <person name="Cheshatsang Y."/>
            <person name="Chuda L."/>
            <person name="Citroen M."/>
            <person name="Collymore A."/>
            <person name="Cooke P."/>
            <person name="Costello M."/>
            <person name="D'Aco K."/>
            <person name="Daza R."/>
            <person name="De Haan G."/>
            <person name="DeGray S."/>
            <person name="DeMaso C."/>
            <person name="Dhargay N."/>
            <person name="Dooley K."/>
            <person name="Dooley E."/>
            <person name="Doricent M."/>
            <person name="Dorje P."/>
            <person name="Dorjee K."/>
            <person name="Dupes A."/>
            <person name="Elong R."/>
            <person name="Falk J."/>
            <person name="Farina A."/>
            <person name="Faro S."/>
            <person name="Ferguson D."/>
            <person name="Fisher S."/>
            <person name="Foley C.D."/>
            <person name="Franke A."/>
            <person name="Friedrich D."/>
            <person name="Gadbois L."/>
            <person name="Gearin G."/>
            <person name="Gearin C.R."/>
            <person name="Giannoukos G."/>
            <person name="Goode T."/>
            <person name="Graham J."/>
            <person name="Grandbois E."/>
            <person name="Grewal S."/>
            <person name="Gyaltsen K."/>
            <person name="Hafez N."/>
            <person name="Hagos B."/>
            <person name="Hall J."/>
            <person name="Henson C."/>
            <person name="Hollinger A."/>
            <person name="Honan T."/>
            <person name="Huard M.D."/>
            <person name="Hughes L."/>
            <person name="Hurhula B."/>
            <person name="Husby M.E."/>
            <person name="Kamat A."/>
            <person name="Kanga B."/>
            <person name="Kashin S."/>
            <person name="Khazanovich D."/>
            <person name="Kisner P."/>
            <person name="Lance K."/>
            <person name="Lara M."/>
            <person name="Lee W."/>
            <person name="Lennon N."/>
            <person name="Letendre F."/>
            <person name="LeVine R."/>
            <person name="Lipovsky A."/>
            <person name="Liu X."/>
            <person name="Liu J."/>
            <person name="Liu S."/>
            <person name="Lokyitsang T."/>
            <person name="Lokyitsang Y."/>
            <person name="Lubonja R."/>
            <person name="Lui A."/>
            <person name="MacDonald P."/>
            <person name="Magnisalis V."/>
            <person name="Maru K."/>
            <person name="Matthews C."/>
            <person name="McCusker W."/>
            <person name="McDonough S."/>
            <person name="Mehta T."/>
            <person name="Meldrim J."/>
            <person name="Meneus L."/>
            <person name="Mihai O."/>
            <person name="Mihalev A."/>
            <person name="Mihova T."/>
            <person name="Mittelman R."/>
            <person name="Mlenga V."/>
            <person name="Montmayeur A."/>
            <person name="Mulrain L."/>
            <person name="Navidi A."/>
            <person name="Naylor J."/>
            <person name="Negash T."/>
            <person name="Nguyen T."/>
            <person name="Nguyen N."/>
            <person name="Nicol R."/>
            <person name="Norbu C."/>
            <person name="Norbu N."/>
            <person name="Novod N."/>
            <person name="O'Neill B."/>
            <person name="Osman S."/>
            <person name="Markiewicz E."/>
            <person name="Oyono O.L."/>
            <person name="Patti C."/>
            <person name="Phunkhang P."/>
            <person name="Pierre F."/>
            <person name="Priest M."/>
            <person name="Raghuraman S."/>
            <person name="Rege F."/>
            <person name="Reyes R."/>
            <person name="Rise C."/>
            <person name="Rogov P."/>
            <person name="Ross K."/>
            <person name="Ryan E."/>
            <person name="Settipalli S."/>
            <person name="Shea T."/>
            <person name="Sherpa N."/>
            <person name="Shi L."/>
            <person name="Shih D."/>
            <person name="Sparrow T."/>
            <person name="Spaulding J."/>
            <person name="Stalker J."/>
            <person name="Stange-Thomann N."/>
            <person name="Stavropoulos S."/>
            <person name="Stone C."/>
            <person name="Strader C."/>
            <person name="Tesfaye S."/>
            <person name="Thomson T."/>
            <person name="Thoulutsang Y."/>
            <person name="Thoulutsang D."/>
            <person name="Topham K."/>
            <person name="Topping I."/>
            <person name="Tsamla T."/>
            <person name="Vassiliev H."/>
            <person name="Vo A."/>
            <person name="Wangchuk T."/>
            <person name="Wangdi T."/>
            <person name="Weiand M."/>
            <person name="Wilkinson J."/>
            <person name="Wilson A."/>
            <person name="Yadav S."/>
            <person name="Young G."/>
            <person name="Yu Q."/>
            <person name="Zembek L."/>
            <person name="Zhong D."/>
            <person name="Zimmer A."/>
            <person name="Zwirko Z."/>
            <person name="Jaffe D.B."/>
            <person name="Alvarez P."/>
            <person name="Brockman W."/>
            <person name="Butler J."/>
            <person name="Chin C."/>
            <person name="Gnerre S."/>
            <person name="Grabherr M."/>
            <person name="Kleber M."/>
            <person name="Mauceli E."/>
            <person name="MacCallum I."/>
        </authorList>
    </citation>
    <scope>NUCLEOTIDE SEQUENCE [LARGE SCALE GENOMIC DNA]</scope>
    <source>
        <strain evidence="2">Rob3c / Tucson 14021-0248.25</strain>
    </source>
</reference>
<dbReference type="HOGENOM" id="CLU_2186685_0_0_1"/>